<dbReference type="GeneID" id="54573369"/>
<feature type="compositionally biased region" description="Basic and acidic residues" evidence="1">
    <location>
        <begin position="156"/>
        <end position="165"/>
    </location>
</feature>
<evidence type="ECO:0000313" key="3">
    <source>
        <dbReference type="Proteomes" id="UP000800094"/>
    </source>
</evidence>
<keyword evidence="3" id="KW-1185">Reference proteome</keyword>
<evidence type="ECO:0000313" key="2">
    <source>
        <dbReference type="EMBL" id="KAF2255372.1"/>
    </source>
</evidence>
<dbReference type="OrthoDB" id="5426872at2759"/>
<feature type="compositionally biased region" description="Polar residues" evidence="1">
    <location>
        <begin position="92"/>
        <end position="101"/>
    </location>
</feature>
<sequence length="207" mass="22891">MHAETLPPYRHVSSRPITLAGASNMLSTYLTNSESHPHLHPDALITPSGVNFSSHGGFKGGVVMHNLRRVAAGLRGEYLEPEGTPEPEDQEQGNASGANGKTKQRKRRDAEPGASDGEEWQNMSEWEREEGEVEVGEVGDRTNVVQEGGEAPEIEDTGRTEVDKGSKKKRKKNGEEKLDKNARKKAKKQRNKERKAQKEKERAKGSD</sequence>
<dbReference type="RefSeq" id="XP_033690376.1">
    <property type="nucleotide sequence ID" value="XM_033820039.1"/>
</dbReference>
<name>A0A6A6IZP5_9PLEO</name>
<gene>
    <name evidence="2" type="ORF">BU26DRAFT_154717</name>
</gene>
<dbReference type="EMBL" id="ML987190">
    <property type="protein sequence ID" value="KAF2255372.1"/>
    <property type="molecule type" value="Genomic_DNA"/>
</dbReference>
<protein>
    <submittedName>
        <fullName evidence="2">Uncharacterized protein</fullName>
    </submittedName>
</protein>
<feature type="compositionally biased region" description="Acidic residues" evidence="1">
    <location>
        <begin position="79"/>
        <end position="91"/>
    </location>
</feature>
<dbReference type="Proteomes" id="UP000800094">
    <property type="component" value="Unassembled WGS sequence"/>
</dbReference>
<feature type="compositionally biased region" description="Acidic residues" evidence="1">
    <location>
        <begin position="127"/>
        <end position="137"/>
    </location>
</feature>
<feature type="compositionally biased region" description="Basic and acidic residues" evidence="1">
    <location>
        <begin position="194"/>
        <end position="207"/>
    </location>
</feature>
<proteinExistence type="predicted"/>
<organism evidence="2 3">
    <name type="scientific">Trematosphaeria pertusa</name>
    <dbReference type="NCBI Taxonomy" id="390896"/>
    <lineage>
        <taxon>Eukaryota</taxon>
        <taxon>Fungi</taxon>
        <taxon>Dikarya</taxon>
        <taxon>Ascomycota</taxon>
        <taxon>Pezizomycotina</taxon>
        <taxon>Dothideomycetes</taxon>
        <taxon>Pleosporomycetidae</taxon>
        <taxon>Pleosporales</taxon>
        <taxon>Massarineae</taxon>
        <taxon>Trematosphaeriaceae</taxon>
        <taxon>Trematosphaeria</taxon>
    </lineage>
</organism>
<feature type="region of interest" description="Disordered" evidence="1">
    <location>
        <begin position="79"/>
        <end position="207"/>
    </location>
</feature>
<feature type="compositionally biased region" description="Basic residues" evidence="1">
    <location>
        <begin position="182"/>
        <end position="193"/>
    </location>
</feature>
<reference evidence="2" key="1">
    <citation type="journal article" date="2020" name="Stud. Mycol.">
        <title>101 Dothideomycetes genomes: a test case for predicting lifestyles and emergence of pathogens.</title>
        <authorList>
            <person name="Haridas S."/>
            <person name="Albert R."/>
            <person name="Binder M."/>
            <person name="Bloem J."/>
            <person name="Labutti K."/>
            <person name="Salamov A."/>
            <person name="Andreopoulos B."/>
            <person name="Baker S."/>
            <person name="Barry K."/>
            <person name="Bills G."/>
            <person name="Bluhm B."/>
            <person name="Cannon C."/>
            <person name="Castanera R."/>
            <person name="Culley D."/>
            <person name="Daum C."/>
            <person name="Ezra D."/>
            <person name="Gonzalez J."/>
            <person name="Henrissat B."/>
            <person name="Kuo A."/>
            <person name="Liang C."/>
            <person name="Lipzen A."/>
            <person name="Lutzoni F."/>
            <person name="Magnuson J."/>
            <person name="Mondo S."/>
            <person name="Nolan M."/>
            <person name="Ohm R."/>
            <person name="Pangilinan J."/>
            <person name="Park H.-J."/>
            <person name="Ramirez L."/>
            <person name="Alfaro M."/>
            <person name="Sun H."/>
            <person name="Tritt A."/>
            <person name="Yoshinaga Y."/>
            <person name="Zwiers L.-H."/>
            <person name="Turgeon B."/>
            <person name="Goodwin S."/>
            <person name="Spatafora J."/>
            <person name="Crous P."/>
            <person name="Grigoriev I."/>
        </authorList>
    </citation>
    <scope>NUCLEOTIDE SEQUENCE</scope>
    <source>
        <strain evidence="2">CBS 122368</strain>
    </source>
</reference>
<accession>A0A6A6IZP5</accession>
<dbReference type="AlphaFoldDB" id="A0A6A6IZP5"/>
<evidence type="ECO:0000256" key="1">
    <source>
        <dbReference type="SAM" id="MobiDB-lite"/>
    </source>
</evidence>